<evidence type="ECO:0000256" key="7">
    <source>
        <dbReference type="ARBA" id="ARBA00022723"/>
    </source>
</evidence>
<dbReference type="UniPathway" id="UPA00186">
    <property type="reaction ID" value="UER00284"/>
</dbReference>
<evidence type="ECO:0000256" key="9">
    <source>
        <dbReference type="ARBA" id="ARBA00022842"/>
    </source>
</evidence>
<dbReference type="GO" id="GO:0046872">
    <property type="term" value="F:metal ion binding"/>
    <property type="evidence" value="ECO:0007669"/>
    <property type="project" value="UniProtKB-KW"/>
</dbReference>
<dbReference type="PANTHER" id="PTHR43295">
    <property type="entry name" value="ARGININE DECARBOXYLASE"/>
    <property type="match status" value="1"/>
</dbReference>
<dbReference type="Gene3D" id="1.10.287.3440">
    <property type="match status" value="1"/>
</dbReference>
<evidence type="ECO:0000256" key="6">
    <source>
        <dbReference type="ARBA" id="ARBA00012426"/>
    </source>
</evidence>
<keyword evidence="8 17" id="KW-0210">Decarboxylase</keyword>
<feature type="modified residue" description="N6-(pyridoxal phosphate)lysine" evidence="15">
    <location>
        <position position="52"/>
    </location>
</feature>
<evidence type="ECO:0000313" key="22">
    <source>
        <dbReference type="Proteomes" id="UP000001514"/>
    </source>
</evidence>
<dbReference type="AlphaFoldDB" id="D8QQK9"/>
<reference evidence="21 22" key="1">
    <citation type="journal article" date="2011" name="Science">
        <title>The Selaginella genome identifies genetic changes associated with the evolution of vascular plants.</title>
        <authorList>
            <person name="Banks J.A."/>
            <person name="Nishiyama T."/>
            <person name="Hasebe M."/>
            <person name="Bowman J.L."/>
            <person name="Gribskov M."/>
            <person name="dePamphilis C."/>
            <person name="Albert V.A."/>
            <person name="Aono N."/>
            <person name="Aoyama T."/>
            <person name="Ambrose B.A."/>
            <person name="Ashton N.W."/>
            <person name="Axtell M.J."/>
            <person name="Barker E."/>
            <person name="Barker M.S."/>
            <person name="Bennetzen J.L."/>
            <person name="Bonawitz N.D."/>
            <person name="Chapple C."/>
            <person name="Cheng C."/>
            <person name="Correa L.G."/>
            <person name="Dacre M."/>
            <person name="DeBarry J."/>
            <person name="Dreyer I."/>
            <person name="Elias M."/>
            <person name="Engstrom E.M."/>
            <person name="Estelle M."/>
            <person name="Feng L."/>
            <person name="Finet C."/>
            <person name="Floyd S.K."/>
            <person name="Frommer W.B."/>
            <person name="Fujita T."/>
            <person name="Gramzow L."/>
            <person name="Gutensohn M."/>
            <person name="Harholt J."/>
            <person name="Hattori M."/>
            <person name="Heyl A."/>
            <person name="Hirai T."/>
            <person name="Hiwatashi Y."/>
            <person name="Ishikawa M."/>
            <person name="Iwata M."/>
            <person name="Karol K.G."/>
            <person name="Koehler B."/>
            <person name="Kolukisaoglu U."/>
            <person name="Kubo M."/>
            <person name="Kurata T."/>
            <person name="Lalonde S."/>
            <person name="Li K."/>
            <person name="Li Y."/>
            <person name="Litt A."/>
            <person name="Lyons E."/>
            <person name="Manning G."/>
            <person name="Maruyama T."/>
            <person name="Michael T.P."/>
            <person name="Mikami K."/>
            <person name="Miyazaki S."/>
            <person name="Morinaga S."/>
            <person name="Murata T."/>
            <person name="Mueller-Roeber B."/>
            <person name="Nelson D.R."/>
            <person name="Obara M."/>
            <person name="Oguri Y."/>
            <person name="Olmstead R.G."/>
            <person name="Onodera N."/>
            <person name="Petersen B.L."/>
            <person name="Pils B."/>
            <person name="Prigge M."/>
            <person name="Rensing S.A."/>
            <person name="Riano-Pachon D.M."/>
            <person name="Roberts A.W."/>
            <person name="Sato Y."/>
            <person name="Scheller H.V."/>
            <person name="Schulz B."/>
            <person name="Schulz C."/>
            <person name="Shakirov E.V."/>
            <person name="Shibagaki N."/>
            <person name="Shinohara N."/>
            <person name="Shippen D.E."/>
            <person name="Soerensen I."/>
            <person name="Sotooka R."/>
            <person name="Sugimoto N."/>
            <person name="Sugita M."/>
            <person name="Sumikawa N."/>
            <person name="Tanurdzic M."/>
            <person name="Theissen G."/>
            <person name="Ulvskov P."/>
            <person name="Wakazuki S."/>
            <person name="Weng J.K."/>
            <person name="Willats W.W."/>
            <person name="Wipf D."/>
            <person name="Wolf P.G."/>
            <person name="Yang L."/>
            <person name="Zimmer A.D."/>
            <person name="Zhu Q."/>
            <person name="Mitros T."/>
            <person name="Hellsten U."/>
            <person name="Loque D."/>
            <person name="Otillar R."/>
            <person name="Salamov A."/>
            <person name="Schmutz J."/>
            <person name="Shapiro H."/>
            <person name="Lindquist E."/>
            <person name="Lucas S."/>
            <person name="Rokhsar D."/>
            <person name="Grigoriev I.V."/>
        </authorList>
    </citation>
    <scope>NUCLEOTIDE SEQUENCE [LARGE SCALE GENOMIC DNA]</scope>
</reference>
<protein>
    <recommendedName>
        <fullName evidence="6 17">Arginine decarboxylase</fullName>
        <ecNumber evidence="6 17">4.1.1.19</ecNumber>
    </recommendedName>
</protein>
<evidence type="ECO:0000259" key="19">
    <source>
        <dbReference type="Pfam" id="PF17810"/>
    </source>
</evidence>
<keyword evidence="12" id="KW-0620">Polyamine biosynthesis</keyword>
<evidence type="ECO:0000256" key="4">
    <source>
        <dbReference type="ARBA" id="ARBA00004773"/>
    </source>
</evidence>
<dbReference type="Gramene" id="EFJ37813">
    <property type="protein sequence ID" value="EFJ37813"/>
    <property type="gene ID" value="SELMODRAFT_139552"/>
</dbReference>
<evidence type="ECO:0000256" key="17">
    <source>
        <dbReference type="RuleBase" id="RU003740"/>
    </source>
</evidence>
<gene>
    <name evidence="21" type="ORF">SELMODRAFT_139552</name>
</gene>
<dbReference type="EMBL" id="GL377565">
    <property type="protein sequence ID" value="EFJ37813.1"/>
    <property type="molecule type" value="Genomic_DNA"/>
</dbReference>
<dbReference type="InterPro" id="IPR022644">
    <property type="entry name" value="De-COase2_N"/>
</dbReference>
<keyword evidence="9 17" id="KW-0460">Magnesium</keyword>
<dbReference type="InterPro" id="IPR022653">
    <property type="entry name" value="De-COase2_pyr-phos_BS"/>
</dbReference>
<evidence type="ECO:0000256" key="5">
    <source>
        <dbReference type="ARBA" id="ARBA00008357"/>
    </source>
</evidence>
<evidence type="ECO:0000256" key="12">
    <source>
        <dbReference type="ARBA" id="ARBA00023115"/>
    </source>
</evidence>
<dbReference type="SUPFAM" id="SSF51419">
    <property type="entry name" value="PLP-binding barrel"/>
    <property type="match status" value="1"/>
</dbReference>
<dbReference type="eggNOG" id="ENOG502QTXD">
    <property type="taxonomic scope" value="Eukaryota"/>
</dbReference>
<comment type="similarity">
    <text evidence="5 17">Belongs to the Orn/Lys/Arg decarboxylase class-II family. SpeA subfamily.</text>
</comment>
<dbReference type="Gene3D" id="2.40.37.10">
    <property type="entry name" value="Lyase, Ornithine Decarboxylase, Chain A, domain 1"/>
    <property type="match status" value="1"/>
</dbReference>
<keyword evidence="22" id="KW-1185">Reference proteome</keyword>
<evidence type="ECO:0000256" key="10">
    <source>
        <dbReference type="ARBA" id="ARBA00022898"/>
    </source>
</evidence>
<dbReference type="EC" id="4.1.1.19" evidence="6 17"/>
<comment type="catalytic activity">
    <reaction evidence="14 17">
        <text>L-arginine + H(+) = agmatine + CO2</text>
        <dbReference type="Rhea" id="RHEA:17641"/>
        <dbReference type="ChEBI" id="CHEBI:15378"/>
        <dbReference type="ChEBI" id="CHEBI:16526"/>
        <dbReference type="ChEBI" id="CHEBI:32682"/>
        <dbReference type="ChEBI" id="CHEBI:58145"/>
        <dbReference type="EC" id="4.1.1.19"/>
    </reaction>
</comment>
<accession>D8QQK9</accession>
<dbReference type="PIRSF" id="PIRSF001336">
    <property type="entry name" value="Arg_decrbxlase"/>
    <property type="match status" value="1"/>
</dbReference>
<dbReference type="PANTHER" id="PTHR43295:SF9">
    <property type="entry name" value="BIOSYNTHETIC ARGININE DECARBOXYLASE"/>
    <property type="match status" value="1"/>
</dbReference>
<comment type="cofactor">
    <cofactor evidence="2 17">
        <name>Mg(2+)</name>
        <dbReference type="ChEBI" id="CHEBI:18420"/>
    </cofactor>
</comment>
<dbReference type="OMA" id="HTYCELA"/>
<dbReference type="Pfam" id="PF17944">
    <property type="entry name" value="Arg_decarbox_C"/>
    <property type="match status" value="1"/>
</dbReference>
<comment type="cofactor">
    <cofactor evidence="1 15 17">
        <name>pyridoxal 5'-phosphate</name>
        <dbReference type="ChEBI" id="CHEBI:597326"/>
    </cofactor>
</comment>
<feature type="domain" description="Arginine decarboxylase C-terminal helical" evidence="20">
    <location>
        <begin position="572"/>
        <end position="625"/>
    </location>
</feature>
<dbReference type="InParanoid" id="D8QQK9"/>
<dbReference type="Pfam" id="PF02784">
    <property type="entry name" value="Orn_Arg_deC_N"/>
    <property type="match status" value="1"/>
</dbReference>
<dbReference type="InterPro" id="IPR009006">
    <property type="entry name" value="Ala_racemase/Decarboxylase_C"/>
</dbReference>
<organism evidence="22">
    <name type="scientific">Selaginella moellendorffii</name>
    <name type="common">Spikemoss</name>
    <dbReference type="NCBI Taxonomy" id="88036"/>
    <lineage>
        <taxon>Eukaryota</taxon>
        <taxon>Viridiplantae</taxon>
        <taxon>Streptophyta</taxon>
        <taxon>Embryophyta</taxon>
        <taxon>Tracheophyta</taxon>
        <taxon>Lycopodiopsida</taxon>
        <taxon>Selaginellales</taxon>
        <taxon>Selaginellaceae</taxon>
        <taxon>Selaginella</taxon>
    </lineage>
</organism>
<dbReference type="GO" id="GO:0008295">
    <property type="term" value="P:spermidine biosynthetic process"/>
    <property type="evidence" value="ECO:0007669"/>
    <property type="project" value="UniProtKB-KW"/>
</dbReference>
<evidence type="ECO:0000259" key="18">
    <source>
        <dbReference type="Pfam" id="PF02784"/>
    </source>
</evidence>
<keyword evidence="7" id="KW-0479">Metal-binding</keyword>
<comment type="pathway">
    <text evidence="4 17">Amine and polyamine biosynthesis; agmatine biosynthesis; agmatine from L-arginine: step 1/1.</text>
</comment>
<feature type="domain" description="Orn/DAP/Arg decarboxylase 2 N-terminal" evidence="18">
    <location>
        <begin position="46"/>
        <end position="300"/>
    </location>
</feature>
<evidence type="ECO:0000256" key="3">
    <source>
        <dbReference type="ARBA" id="ARBA00002257"/>
    </source>
</evidence>
<evidence type="ECO:0000256" key="1">
    <source>
        <dbReference type="ARBA" id="ARBA00001933"/>
    </source>
</evidence>
<keyword evidence="10 15" id="KW-0663">Pyridoxal phosphate</keyword>
<dbReference type="CDD" id="cd06830">
    <property type="entry name" value="PLPDE_III_ADC"/>
    <property type="match status" value="1"/>
</dbReference>
<feature type="domain" description="Arginine decarboxylase helical bundle" evidence="19">
    <location>
        <begin position="366"/>
        <end position="441"/>
    </location>
</feature>
<comment type="function">
    <text evidence="3">Catalyzes the biosynthesis of agmatine from arginine.</text>
</comment>
<dbReference type="Gene3D" id="3.20.20.10">
    <property type="entry name" value="Alanine racemase"/>
    <property type="match status" value="1"/>
</dbReference>
<dbReference type="PROSITE" id="PS00878">
    <property type="entry name" value="ODR_DC_2_1"/>
    <property type="match status" value="1"/>
</dbReference>
<sequence length="627" mass="69425">MVLRFPEIVQHRIRQLNDCFNNAIAKFSYQASFSFLLIFFSTRHFQGVFPIKCNHDRYLLEDIVKFGDQCKFGLEAGSKPELLIAIAKLRGSKDALLICNGYKAFICDPDRVYIESVLLARQLGVNAIIVLEQMEELEMVIQACRILKVRPMVGVRAKLSTRHTGHWGGSSGDKGKFGLTVTEIVRVVYTLRKEGMLDCLQLLHFHIGSQIPSISIIKEAMREGSHIFCELALMGAPMQYIDVGGGLGIDYDGSKTQSSASTNYSMQNYANDVVAALVDACILKGVAQPVIISESGRALASHHSVLVFDVLSTFERSENTSLANLEVLTNNSPYSQLKDNGRGCCANSNRPPCSTSPAADQDPGEYLLHTFEKVYNTMDESNFRESYSDAKQFKSEISSLFKLGCLSLEQRAQADALYEALCHRVVALCKGEDLPDELQELRDSLAAVYHINLSVFRSAPDAWAIDQIFPIIPLQRLTEKPTVQATLADLTCDSDGKFDRFIGENGEVAAALPVHELRKGEPYLMGLFLGGVYQEVMGSAHNLFGGTNIIHNGSSSGRGGYTIERVIRGQTMEEVMRAVQHVGDEMTEELRREAEDAVAKGHLSVEEAQALLVNYKRSLGSYTYLSR</sequence>
<name>D8QQK9_SELML</name>
<dbReference type="InterPro" id="IPR000183">
    <property type="entry name" value="Orn/DAP/Arg_de-COase"/>
</dbReference>
<evidence type="ECO:0000313" key="21">
    <source>
        <dbReference type="EMBL" id="EFJ37813.1"/>
    </source>
</evidence>
<proteinExistence type="inferred from homology"/>
<feature type="active site" description="Proton donor" evidence="16">
    <location>
        <position position="492"/>
    </location>
</feature>
<dbReference type="KEGG" id="smo:SELMODRAFT_139552"/>
<dbReference type="GO" id="GO:0009446">
    <property type="term" value="P:putrescine biosynthetic process"/>
    <property type="evidence" value="ECO:0000318"/>
    <property type="project" value="GO_Central"/>
</dbReference>
<dbReference type="Pfam" id="PF17810">
    <property type="entry name" value="Arg_decarb_HB"/>
    <property type="match status" value="1"/>
</dbReference>
<dbReference type="PRINTS" id="PR01180">
    <property type="entry name" value="ARGDCRBXLASE"/>
</dbReference>
<dbReference type="InterPro" id="IPR040634">
    <property type="entry name" value="Arg_decarb_HB"/>
</dbReference>
<dbReference type="InterPro" id="IPR002985">
    <property type="entry name" value="Arg_decrbxlase"/>
</dbReference>
<dbReference type="NCBIfam" id="NF003763">
    <property type="entry name" value="PRK05354.1"/>
    <property type="match status" value="1"/>
</dbReference>
<evidence type="ECO:0000256" key="2">
    <source>
        <dbReference type="ARBA" id="ARBA00001946"/>
    </source>
</evidence>
<evidence type="ECO:0000256" key="14">
    <source>
        <dbReference type="ARBA" id="ARBA00049309"/>
    </source>
</evidence>
<keyword evidence="13 17" id="KW-0456">Lyase</keyword>
<dbReference type="HOGENOM" id="CLU_027243_0_0_1"/>
<dbReference type="PRINTS" id="PR01179">
    <property type="entry name" value="ODADCRBXLASE"/>
</dbReference>
<evidence type="ECO:0000256" key="13">
    <source>
        <dbReference type="ARBA" id="ARBA00023239"/>
    </source>
</evidence>
<dbReference type="GO" id="GO:0006527">
    <property type="term" value="P:L-arginine catabolic process"/>
    <property type="evidence" value="ECO:0007669"/>
    <property type="project" value="InterPro"/>
</dbReference>
<dbReference type="InterPro" id="IPR041128">
    <property type="entry name" value="Arg_decarbox_C"/>
</dbReference>
<evidence type="ECO:0000256" key="15">
    <source>
        <dbReference type="PIRSR" id="PIRSR001336-50"/>
    </source>
</evidence>
<evidence type="ECO:0000256" key="16">
    <source>
        <dbReference type="PIRSR" id="PIRSR600183-50"/>
    </source>
</evidence>
<evidence type="ECO:0000256" key="8">
    <source>
        <dbReference type="ARBA" id="ARBA00022793"/>
    </source>
</evidence>
<evidence type="ECO:0000259" key="20">
    <source>
        <dbReference type="Pfam" id="PF17944"/>
    </source>
</evidence>
<evidence type="ECO:0000256" key="11">
    <source>
        <dbReference type="ARBA" id="ARBA00023066"/>
    </source>
</evidence>
<dbReference type="InterPro" id="IPR029066">
    <property type="entry name" value="PLP-binding_barrel"/>
</dbReference>
<dbReference type="Proteomes" id="UP000001514">
    <property type="component" value="Unassembled WGS sequence"/>
</dbReference>
<dbReference type="STRING" id="88036.D8QQK9"/>
<dbReference type="GO" id="GO:0008792">
    <property type="term" value="F:arginine decarboxylase activity"/>
    <property type="evidence" value="ECO:0000318"/>
    <property type="project" value="GO_Central"/>
</dbReference>
<keyword evidence="11 17" id="KW-0745">Spermidine biosynthesis</keyword>